<accession>A0AAU2UWP2</accession>
<dbReference type="GO" id="GO:0030435">
    <property type="term" value="P:sporulation resulting in formation of a cellular spore"/>
    <property type="evidence" value="ECO:0007669"/>
    <property type="project" value="UniProtKB-KW"/>
</dbReference>
<dbReference type="InterPro" id="IPR006776">
    <property type="entry name" value="SsgB"/>
</dbReference>
<evidence type="ECO:0000256" key="2">
    <source>
        <dbReference type="ARBA" id="ARBA00009323"/>
    </source>
</evidence>
<keyword evidence="3" id="KW-0132">Cell division</keyword>
<reference evidence="7" key="1">
    <citation type="submission" date="2022-10" db="EMBL/GenBank/DDBJ databases">
        <title>The complete genomes of actinobacterial strains from the NBC collection.</title>
        <authorList>
            <person name="Joergensen T.S."/>
            <person name="Alvarez Arevalo M."/>
            <person name="Sterndorff E.B."/>
            <person name="Faurdal D."/>
            <person name="Vuksanovic O."/>
            <person name="Mourched A.-S."/>
            <person name="Charusanti P."/>
            <person name="Shaw S."/>
            <person name="Blin K."/>
            <person name="Weber T."/>
        </authorList>
    </citation>
    <scope>NUCLEOTIDE SEQUENCE</scope>
    <source>
        <strain evidence="7">NBC_00003</strain>
    </source>
</reference>
<proteinExistence type="inferred from homology"/>
<dbReference type="Pfam" id="PF04686">
    <property type="entry name" value="SsgA"/>
    <property type="match status" value="1"/>
</dbReference>
<sequence length="139" mass="15422">MSSLCETVFMNLEADGAQRFPVVTQLLYESDDPFAIRVLFELQEDVAVTWTIERDLLARGLGRPVGDGDIRVAPHVVAGRREVRLELAGCGLDGEWGRVVFSTWEPALRDFLDRTYEAVPPGQEEVDLDAFLAEVLTAG</sequence>
<dbReference type="Gene3D" id="2.30.31.20">
    <property type="entry name" value="Sporulation-specific cell division protein SsgB"/>
    <property type="match status" value="1"/>
</dbReference>
<dbReference type="AlphaFoldDB" id="A0AAU2UWP2"/>
<gene>
    <name evidence="7" type="ORF">OG549_01800</name>
</gene>
<dbReference type="EMBL" id="CP108318">
    <property type="protein sequence ID" value="WTW59482.1"/>
    <property type="molecule type" value="Genomic_DNA"/>
</dbReference>
<protein>
    <submittedName>
        <fullName evidence="7">SsgA family sporulation/cell division regulator</fullName>
    </submittedName>
</protein>
<keyword evidence="4" id="KW-0749">Sporulation</keyword>
<evidence type="ECO:0000256" key="3">
    <source>
        <dbReference type="ARBA" id="ARBA00022618"/>
    </source>
</evidence>
<dbReference type="InterPro" id="IPR038658">
    <property type="entry name" value="SsgB_sf"/>
</dbReference>
<evidence type="ECO:0000313" key="7">
    <source>
        <dbReference type="EMBL" id="WTW59482.1"/>
    </source>
</evidence>
<evidence type="ECO:0000256" key="4">
    <source>
        <dbReference type="ARBA" id="ARBA00022969"/>
    </source>
</evidence>
<name>A0AAU2UWP2_9ACTN</name>
<dbReference type="GO" id="GO:0030428">
    <property type="term" value="C:cell septum"/>
    <property type="evidence" value="ECO:0007669"/>
    <property type="project" value="UniProtKB-SubCell"/>
</dbReference>
<organism evidence="7">
    <name type="scientific">Streptomyces sp. NBC_00003</name>
    <dbReference type="NCBI Taxonomy" id="2903608"/>
    <lineage>
        <taxon>Bacteria</taxon>
        <taxon>Bacillati</taxon>
        <taxon>Actinomycetota</taxon>
        <taxon>Actinomycetes</taxon>
        <taxon>Kitasatosporales</taxon>
        <taxon>Streptomycetaceae</taxon>
        <taxon>Streptomyces</taxon>
    </lineage>
</organism>
<evidence type="ECO:0000256" key="1">
    <source>
        <dbReference type="ARBA" id="ARBA00004431"/>
    </source>
</evidence>
<dbReference type="GO" id="GO:0000917">
    <property type="term" value="P:division septum assembly"/>
    <property type="evidence" value="ECO:0007669"/>
    <property type="project" value="UniProtKB-KW"/>
</dbReference>
<evidence type="ECO:0000256" key="5">
    <source>
        <dbReference type="ARBA" id="ARBA00023210"/>
    </source>
</evidence>
<comment type="similarity">
    <text evidence="2">Belongs to the SsgA family.</text>
</comment>
<keyword evidence="5" id="KW-0717">Septation</keyword>
<keyword evidence="6" id="KW-0131">Cell cycle</keyword>
<evidence type="ECO:0000256" key="6">
    <source>
        <dbReference type="ARBA" id="ARBA00023306"/>
    </source>
</evidence>
<comment type="subcellular location">
    <subcellularLocation>
        <location evidence="1">Cell septum</location>
    </subcellularLocation>
</comment>